<gene>
    <name evidence="9" type="ORF">Vbra_16439</name>
</gene>
<dbReference type="STRING" id="1169540.A0A0G4FYT7"/>
<evidence type="ECO:0000256" key="4">
    <source>
        <dbReference type="ARBA" id="ARBA00022806"/>
    </source>
</evidence>
<keyword evidence="4" id="KW-0347">Helicase</keyword>
<accession>A0A0G4FYT7</accession>
<evidence type="ECO:0000256" key="1">
    <source>
        <dbReference type="ARBA" id="ARBA00012552"/>
    </source>
</evidence>
<dbReference type="Gene3D" id="3.40.50.300">
    <property type="entry name" value="P-loop containing nucleotide triphosphate hydrolases"/>
    <property type="match status" value="1"/>
</dbReference>
<dbReference type="Proteomes" id="UP000041254">
    <property type="component" value="Unassembled WGS sequence"/>
</dbReference>
<dbReference type="GO" id="GO:0016787">
    <property type="term" value="F:hydrolase activity"/>
    <property type="evidence" value="ECO:0007669"/>
    <property type="project" value="UniProtKB-KW"/>
</dbReference>
<evidence type="ECO:0000313" key="9">
    <source>
        <dbReference type="EMBL" id="CEM20388.1"/>
    </source>
</evidence>
<dbReference type="GO" id="GO:0003723">
    <property type="term" value="F:RNA binding"/>
    <property type="evidence" value="ECO:0007669"/>
    <property type="project" value="TreeGrafter"/>
</dbReference>
<dbReference type="InterPro" id="IPR027417">
    <property type="entry name" value="P-loop_NTPase"/>
</dbReference>
<dbReference type="InterPro" id="IPR050547">
    <property type="entry name" value="DEAD_box_RNA_helicases"/>
</dbReference>
<dbReference type="PANTHER" id="PTHR47963:SF8">
    <property type="entry name" value="ATP-DEPENDENT RNA HELICASE DEAD"/>
    <property type="match status" value="1"/>
</dbReference>
<evidence type="ECO:0000259" key="8">
    <source>
        <dbReference type="PROSITE" id="PS51193"/>
    </source>
</evidence>
<protein>
    <recommendedName>
        <fullName evidence="1">RNA helicase</fullName>
        <ecNumber evidence="1">3.6.4.13</ecNumber>
    </recommendedName>
</protein>
<proteinExistence type="predicted"/>
<dbReference type="GO" id="GO:0003724">
    <property type="term" value="F:RNA helicase activity"/>
    <property type="evidence" value="ECO:0007669"/>
    <property type="project" value="UniProtKB-EC"/>
</dbReference>
<keyword evidence="2" id="KW-0547">Nucleotide-binding</keyword>
<evidence type="ECO:0000256" key="3">
    <source>
        <dbReference type="ARBA" id="ARBA00022801"/>
    </source>
</evidence>
<keyword evidence="3" id="KW-0378">Hydrolase</keyword>
<feature type="domain" description="Helicase ATP-binding" evidence="7">
    <location>
        <begin position="85"/>
        <end position="306"/>
    </location>
</feature>
<dbReference type="PROSITE" id="PS51193">
    <property type="entry name" value="HELICASE_ATP_BIND_2"/>
    <property type="match status" value="1"/>
</dbReference>
<evidence type="ECO:0000313" key="10">
    <source>
        <dbReference type="Proteomes" id="UP000041254"/>
    </source>
</evidence>
<dbReference type="VEuPathDB" id="CryptoDB:Vbra_16439"/>
<dbReference type="InterPro" id="IPR014001">
    <property type="entry name" value="Helicase_ATP-bd"/>
</dbReference>
<feature type="region of interest" description="Disordered" evidence="6">
    <location>
        <begin position="24"/>
        <end position="45"/>
    </location>
</feature>
<evidence type="ECO:0000256" key="5">
    <source>
        <dbReference type="ARBA" id="ARBA00022840"/>
    </source>
</evidence>
<organism evidence="9 10">
    <name type="scientific">Vitrella brassicaformis (strain CCMP3155)</name>
    <dbReference type="NCBI Taxonomy" id="1169540"/>
    <lineage>
        <taxon>Eukaryota</taxon>
        <taxon>Sar</taxon>
        <taxon>Alveolata</taxon>
        <taxon>Colpodellida</taxon>
        <taxon>Vitrellaceae</taxon>
        <taxon>Vitrella</taxon>
    </lineage>
</organism>
<evidence type="ECO:0000259" key="7">
    <source>
        <dbReference type="PROSITE" id="PS51192"/>
    </source>
</evidence>
<dbReference type="EMBL" id="CDMY01000527">
    <property type="protein sequence ID" value="CEM20388.1"/>
    <property type="molecule type" value="Genomic_DNA"/>
</dbReference>
<dbReference type="AlphaFoldDB" id="A0A0G4FYT7"/>
<dbReference type="GO" id="GO:0005524">
    <property type="term" value="F:ATP binding"/>
    <property type="evidence" value="ECO:0007669"/>
    <property type="project" value="UniProtKB-KW"/>
</dbReference>
<name>A0A0G4FYT7_VITBC</name>
<dbReference type="InterPro" id="IPR014013">
    <property type="entry name" value="Helic_SF1/SF2_ATP-bd_DinG/Rad3"/>
</dbReference>
<reference evidence="9 10" key="1">
    <citation type="submission" date="2014-11" db="EMBL/GenBank/DDBJ databases">
        <authorList>
            <person name="Zhu J."/>
            <person name="Qi W."/>
            <person name="Song R."/>
        </authorList>
    </citation>
    <scope>NUCLEOTIDE SEQUENCE [LARGE SCALE GENOMIC DNA]</scope>
</reference>
<dbReference type="SUPFAM" id="SSF52540">
    <property type="entry name" value="P-loop containing nucleoside triphosphate hydrolases"/>
    <property type="match status" value="1"/>
</dbReference>
<dbReference type="InParanoid" id="A0A0G4FYT7"/>
<sequence>MQRSTMRSITRRLFPLIHVRHIRTAPRSATPTHPKKRPQTPDAATADLWSPYRFEDLGGGIHPILIEAMRAQGIDRPTTIQQRSYNLLAEGRDCVVASETGSGKTLAYLLPLLNQLYHVHDLVEASRAAQDGQVNPLKELRPWVVLAPTRDLCAQICQMAQSIDPLGRLSIQTLVELPKFPHSRAGVDPFRVPTGPLPKHLRHLRGIDPSDSVLQDLSLQRQPQPVIVAPRIRWGAVDLVVTMPIKLLQDLLRCRFVGESVYPSCLVFDEVDEHFQSVTRNLNLTSSRFHVAEQLWTAGLHAISPLVSQRWLEVPADKNTFEQKLDMLLTTSLLTFYI</sequence>
<dbReference type="EC" id="3.6.4.13" evidence="1"/>
<dbReference type="InterPro" id="IPR011545">
    <property type="entry name" value="DEAD/DEAH_box_helicase_dom"/>
</dbReference>
<dbReference type="OMA" id="VIICPTY"/>
<dbReference type="OrthoDB" id="432247at2759"/>
<dbReference type="PROSITE" id="PS51192">
    <property type="entry name" value="HELICASE_ATP_BIND_1"/>
    <property type="match status" value="1"/>
</dbReference>
<keyword evidence="5" id="KW-0067">ATP-binding</keyword>
<evidence type="ECO:0000256" key="6">
    <source>
        <dbReference type="SAM" id="MobiDB-lite"/>
    </source>
</evidence>
<keyword evidence="10" id="KW-1185">Reference proteome</keyword>
<evidence type="ECO:0000256" key="2">
    <source>
        <dbReference type="ARBA" id="ARBA00022741"/>
    </source>
</evidence>
<dbReference type="PANTHER" id="PTHR47963">
    <property type="entry name" value="DEAD-BOX ATP-DEPENDENT RNA HELICASE 47, MITOCHONDRIAL"/>
    <property type="match status" value="1"/>
</dbReference>
<dbReference type="Pfam" id="PF00270">
    <property type="entry name" value="DEAD"/>
    <property type="match status" value="1"/>
</dbReference>
<feature type="domain" description="Helicase ATP-binding" evidence="8">
    <location>
        <begin position="59"/>
        <end position="333"/>
    </location>
</feature>
<dbReference type="PhylomeDB" id="A0A0G4FYT7"/>
<dbReference type="SMART" id="SM00487">
    <property type="entry name" value="DEXDc"/>
    <property type="match status" value="1"/>
</dbReference>